<dbReference type="InterPro" id="IPR052922">
    <property type="entry name" value="Cytidylate_Kinase-2"/>
</dbReference>
<dbReference type="EMBL" id="UHIP01000002">
    <property type="protein sequence ID" value="SUQ27640.1"/>
    <property type="molecule type" value="Genomic_DNA"/>
</dbReference>
<keyword evidence="3" id="KW-1185">Reference proteome</keyword>
<evidence type="ECO:0000313" key="4">
    <source>
        <dbReference type="Proteomes" id="UP000254626"/>
    </source>
</evidence>
<dbReference type="GO" id="GO:0016301">
    <property type="term" value="F:kinase activity"/>
    <property type="evidence" value="ECO:0007669"/>
    <property type="project" value="UniProtKB-KW"/>
</dbReference>
<proteinExistence type="predicted"/>
<dbReference type="PANTHER" id="PTHR37816:SF1">
    <property type="entry name" value="TOXIN"/>
    <property type="match status" value="1"/>
</dbReference>
<evidence type="ECO:0000313" key="2">
    <source>
        <dbReference type="EMBL" id="SUQ27640.1"/>
    </source>
</evidence>
<dbReference type="KEGG" id="vfl:AL536_04600"/>
<dbReference type="EMBL" id="CP014034">
    <property type="protein sequence ID" value="AMF92758.1"/>
    <property type="molecule type" value="Genomic_DNA"/>
</dbReference>
<evidence type="ECO:0000313" key="1">
    <source>
        <dbReference type="EMBL" id="AMF92758.1"/>
    </source>
</evidence>
<accession>A0AAX2LWR2</accession>
<reference evidence="2 4" key="3">
    <citation type="submission" date="2018-06" db="EMBL/GenBank/DDBJ databases">
        <authorList>
            <consortium name="Pathogen Informatics"/>
            <person name="Doyle S."/>
        </authorList>
    </citation>
    <scope>NUCLEOTIDE SEQUENCE [LARGE SCALE GENOMIC DNA]</scope>
    <source>
        <strain evidence="2 4">NCTC11327</strain>
    </source>
</reference>
<dbReference type="Proteomes" id="UP000254626">
    <property type="component" value="Unassembled WGS sequence"/>
</dbReference>
<organism evidence="2 4">
    <name type="scientific">Vibrio fluvialis</name>
    <dbReference type="NCBI Taxonomy" id="676"/>
    <lineage>
        <taxon>Bacteria</taxon>
        <taxon>Pseudomonadati</taxon>
        <taxon>Pseudomonadota</taxon>
        <taxon>Gammaproteobacteria</taxon>
        <taxon>Vibrionales</taxon>
        <taxon>Vibrionaceae</taxon>
        <taxon>Vibrio</taxon>
    </lineage>
</organism>
<dbReference type="SUPFAM" id="SSF52540">
    <property type="entry name" value="P-loop containing nucleoside triphosphate hydrolases"/>
    <property type="match status" value="1"/>
</dbReference>
<dbReference type="AlphaFoldDB" id="A0AAX2LWR2"/>
<evidence type="ECO:0000313" key="3">
    <source>
        <dbReference type="Proteomes" id="UP000057088"/>
    </source>
</evidence>
<name>A0AAX2LWR2_VIBFL</name>
<reference evidence="1" key="2">
    <citation type="submission" date="2018-01" db="EMBL/GenBank/DDBJ databases">
        <title>FDA dAtabase for Regulatory Grade micrObial Sequences (FDA-ARGOS): Supporting development and validation of Infectious Disease Dx tests.</title>
        <authorList>
            <person name="Hoffmann M."/>
            <person name="Allard M."/>
            <person name="Evans P."/>
            <person name="Brown E."/>
            <person name="Tallon L."/>
            <person name="Sadzewicz L."/>
            <person name="Sengamalay N."/>
            <person name="Ott S."/>
            <person name="Godinez A."/>
            <person name="Nagaraj S."/>
            <person name="Vyas G."/>
            <person name="Aluvathingal J."/>
            <person name="Nadendla S."/>
            <person name="Geyer C."/>
            <person name="Sichtig H."/>
        </authorList>
    </citation>
    <scope>NUCLEOTIDE SEQUENCE</scope>
    <source>
        <strain evidence="1">ATCC 33809</strain>
    </source>
</reference>
<protein>
    <submittedName>
        <fullName evidence="2">Adenylate kinase</fullName>
    </submittedName>
</protein>
<dbReference type="GeneID" id="29384310"/>
<dbReference type="PANTHER" id="PTHR37816">
    <property type="entry name" value="YALI0E33011P"/>
    <property type="match status" value="1"/>
</dbReference>
<gene>
    <name evidence="1" type="ORF">AL536_04600</name>
    <name evidence="2" type="ORF">NCTC11327_04535</name>
</gene>
<dbReference type="Gene3D" id="3.40.50.300">
    <property type="entry name" value="P-loop containing nucleotide triphosphate hydrolases"/>
    <property type="match status" value="1"/>
</dbReference>
<dbReference type="InterPro" id="IPR027417">
    <property type="entry name" value="P-loop_NTPase"/>
</dbReference>
<dbReference type="Proteomes" id="UP000057088">
    <property type="component" value="Chromosome 1"/>
</dbReference>
<keyword evidence="2" id="KW-0418">Kinase</keyword>
<sequence>MKRINVVGTSGSGKSTFGRQLSQQICAPYIEMDALFWQPNWEETPDAEFFVRVEQALSGDAWVLDGNYNRTVPVKWQRVDTVIWLDYSFTRTTCQAIKRAVSRSLSGRELWPGTGNRESLRKSFFSRDSIVWWTLKTYYKNRQRYLTMMQDADFSHIRFIHLRNPRQAAQLLKSSDVR</sequence>
<reference evidence="3" key="1">
    <citation type="submission" date="2015-12" db="EMBL/GenBank/DDBJ databases">
        <title>FDA dAtabase for Regulatory Grade micrObial Sequences (FDA-ARGOS): Supporting development and validation of Infectious Disease Dx tests.</title>
        <authorList>
            <person name="Hoffmann M."/>
            <person name="Allard M."/>
            <person name="Evans P."/>
            <person name="Brown E."/>
            <person name="Tallon L.J."/>
            <person name="Sadzewicz L."/>
            <person name="Sengamalay N."/>
            <person name="Ott S."/>
            <person name="Godinez A."/>
            <person name="Nagaraj S."/>
            <person name="Vyas G."/>
            <person name="Aluvathingal J."/>
            <person name="Nadendla S."/>
            <person name="Geyer C."/>
            <person name="Sichtig H."/>
        </authorList>
    </citation>
    <scope>NUCLEOTIDE SEQUENCE [LARGE SCALE GENOMIC DNA]</scope>
    <source>
        <strain evidence="3">ATCC 33809</strain>
    </source>
</reference>
<keyword evidence="2" id="KW-0808">Transferase</keyword>
<dbReference type="RefSeq" id="WP_020328386.1">
    <property type="nucleotide sequence ID" value="NZ_CABLBX010000010.1"/>
</dbReference>